<dbReference type="EMBL" id="LVKK01000021">
    <property type="protein sequence ID" value="OAG41713.1"/>
    <property type="molecule type" value="Genomic_DNA"/>
</dbReference>
<dbReference type="Gene3D" id="2.60.120.920">
    <property type="match status" value="1"/>
</dbReference>
<dbReference type="RefSeq" id="XP_022513665.1">
    <property type="nucleotide sequence ID" value="XM_022653921.1"/>
</dbReference>
<dbReference type="InterPro" id="IPR003877">
    <property type="entry name" value="SPRY_dom"/>
</dbReference>
<evidence type="ECO:0000256" key="1">
    <source>
        <dbReference type="ARBA" id="ARBA00004370"/>
    </source>
</evidence>
<reference evidence="7 8" key="1">
    <citation type="submission" date="2016-03" db="EMBL/GenBank/DDBJ databases">
        <title>Draft genome sequence of the Fonsecaea monophora CBS 269.37.</title>
        <authorList>
            <person name="Bombassaro A."/>
            <person name="Vinicius W.A."/>
            <person name="De Hoog S."/>
            <person name="Sun J."/>
            <person name="Souza E.M."/>
            <person name="Raittz R.T."/>
            <person name="Costa F."/>
            <person name="Leao A.C."/>
            <person name="Tadra-Sfeir M.Z."/>
            <person name="Baura V."/>
            <person name="Balsanelli E."/>
            <person name="Pedrosa F.O."/>
            <person name="Moreno L.F."/>
            <person name="Steffens M.B."/>
            <person name="Xi L."/>
            <person name="Bocca A.L."/>
            <person name="Felipe M.S."/>
            <person name="Teixeira M."/>
            <person name="Telles Filho F.Q."/>
            <person name="Azevedo C.M."/>
            <person name="Gomes R."/>
            <person name="Vicente V.A."/>
        </authorList>
    </citation>
    <scope>NUCLEOTIDE SEQUENCE [LARGE SCALE GENOMIC DNA]</scope>
    <source>
        <strain evidence="7 8">CBS 269.37</strain>
    </source>
</reference>
<keyword evidence="3" id="KW-1133">Transmembrane helix</keyword>
<comment type="caution">
    <text evidence="7">The sequence shown here is derived from an EMBL/GenBank/DDBJ whole genome shotgun (WGS) entry which is preliminary data.</text>
</comment>
<feature type="compositionally biased region" description="Basic and acidic residues" evidence="5">
    <location>
        <begin position="32"/>
        <end position="41"/>
    </location>
</feature>
<dbReference type="InterPro" id="IPR050618">
    <property type="entry name" value="Ubq-SigPath_Reg"/>
</dbReference>
<dbReference type="Proteomes" id="UP000077002">
    <property type="component" value="Unassembled WGS sequence"/>
</dbReference>
<evidence type="ECO:0000259" key="6">
    <source>
        <dbReference type="Pfam" id="PF00622"/>
    </source>
</evidence>
<protein>
    <recommendedName>
        <fullName evidence="6">SPRY domain-containing protein</fullName>
    </recommendedName>
</protein>
<evidence type="ECO:0000313" key="8">
    <source>
        <dbReference type="Proteomes" id="UP000077002"/>
    </source>
</evidence>
<comment type="subcellular location">
    <subcellularLocation>
        <location evidence="1">Membrane</location>
    </subcellularLocation>
</comment>
<evidence type="ECO:0000256" key="2">
    <source>
        <dbReference type="ARBA" id="ARBA00022692"/>
    </source>
</evidence>
<dbReference type="PANTHER" id="PTHR12864">
    <property type="entry name" value="RAN BINDING PROTEIN 9-RELATED"/>
    <property type="match status" value="1"/>
</dbReference>
<evidence type="ECO:0000256" key="5">
    <source>
        <dbReference type="SAM" id="MobiDB-lite"/>
    </source>
</evidence>
<keyword evidence="4" id="KW-0472">Membrane</keyword>
<gene>
    <name evidence="7" type="ORF">AYO21_03948</name>
</gene>
<evidence type="ECO:0000256" key="4">
    <source>
        <dbReference type="ARBA" id="ARBA00023136"/>
    </source>
</evidence>
<dbReference type="GO" id="GO:0016020">
    <property type="term" value="C:membrane"/>
    <property type="evidence" value="ECO:0007669"/>
    <property type="project" value="UniProtKB-SubCell"/>
</dbReference>
<evidence type="ECO:0000313" key="7">
    <source>
        <dbReference type="EMBL" id="OAG41713.1"/>
    </source>
</evidence>
<dbReference type="AlphaFoldDB" id="A0A177FBP1"/>
<dbReference type="OrthoDB" id="25503at2759"/>
<dbReference type="Pfam" id="PF00622">
    <property type="entry name" value="SPRY"/>
    <property type="match status" value="1"/>
</dbReference>
<dbReference type="InterPro" id="IPR043136">
    <property type="entry name" value="B30.2/SPRY_sf"/>
</dbReference>
<evidence type="ECO:0000256" key="3">
    <source>
        <dbReference type="ARBA" id="ARBA00022989"/>
    </source>
</evidence>
<keyword evidence="8" id="KW-1185">Reference proteome</keyword>
<feature type="domain" description="SPRY" evidence="6">
    <location>
        <begin position="230"/>
        <end position="306"/>
    </location>
</feature>
<dbReference type="InterPro" id="IPR035780">
    <property type="entry name" value="SPRY_Ssh4-like"/>
</dbReference>
<accession>A0A177FBP1</accession>
<dbReference type="GeneID" id="34599118"/>
<keyword evidence="2" id="KW-0812">Transmembrane</keyword>
<name>A0A177FBP1_9EURO</name>
<proteinExistence type="predicted"/>
<feature type="region of interest" description="Disordered" evidence="5">
    <location>
        <begin position="1"/>
        <end position="134"/>
    </location>
</feature>
<organism evidence="7 8">
    <name type="scientific">Fonsecaea monophora</name>
    <dbReference type="NCBI Taxonomy" id="254056"/>
    <lineage>
        <taxon>Eukaryota</taxon>
        <taxon>Fungi</taxon>
        <taxon>Dikarya</taxon>
        <taxon>Ascomycota</taxon>
        <taxon>Pezizomycotina</taxon>
        <taxon>Eurotiomycetes</taxon>
        <taxon>Chaetothyriomycetidae</taxon>
        <taxon>Chaetothyriales</taxon>
        <taxon>Herpotrichiellaceae</taxon>
        <taxon>Fonsecaea</taxon>
    </lineage>
</organism>
<dbReference type="CDD" id="cd12910">
    <property type="entry name" value="SPRY_SSH4_like"/>
    <property type="match status" value="1"/>
</dbReference>
<sequence>MGLFKSLKGKIDVGTDDPSGSDQPGQKLRWNRTHDRVEEHYAPPPGPPPSQHKGGQGTEEIFEPPSGPPPSHRAASASLHHEEFSPPPGPSPSHQQNPEPDNPPPYHDWTVIPDTSLLPPPPPLPQDYSPANNASYDSAARGHEWCAKHPVYTPSTPSHEIHLLANAGHITLEPPPPQLRKHVTTFRQTSPTTWKVVTGKHQQDAIFLASIPLYFACVDNPLLTSQPKTIYFEIAIRRIVNENSGIAIGFAAKPYPPWRLPGWHRASIGVHGDDGRRFVNDSWGGRDFVQAFKEGEVVGVGMHFSTQAAVDSHARGTRTAKVKTRAFVTRDGRANERWGWDIDEERDERDEGVDGLMGEGDLYPAIGVFGAVEFEVRFGDSVTWRER</sequence>